<dbReference type="Proteomes" id="UP001176883">
    <property type="component" value="Unassembled WGS sequence"/>
</dbReference>
<proteinExistence type="predicted"/>
<reference evidence="1" key="1">
    <citation type="submission" date="2023-07" db="EMBL/GenBank/DDBJ databases">
        <title>Two novel species in the genus Flavivirga.</title>
        <authorList>
            <person name="Kwon K."/>
        </authorList>
    </citation>
    <scope>NUCLEOTIDE SEQUENCE</scope>
    <source>
        <strain evidence="1">KCTC 52353</strain>
    </source>
</reference>
<sequence>MEWGVDYRMNEIIKPGGEILIELEDDILRFLETYSKWYFSPLRIQKWGSKQSGFESLSQYDTYSIKTELQSLLNQGKLKTAKSQKGNTIYKLK</sequence>
<organism evidence="1 2">
    <name type="scientific">Flavivirga aquimarina</name>
    <dbReference type="NCBI Taxonomy" id="2027862"/>
    <lineage>
        <taxon>Bacteria</taxon>
        <taxon>Pseudomonadati</taxon>
        <taxon>Bacteroidota</taxon>
        <taxon>Flavobacteriia</taxon>
        <taxon>Flavobacteriales</taxon>
        <taxon>Flavobacteriaceae</taxon>
        <taxon>Flavivirga</taxon>
    </lineage>
</organism>
<comment type="caution">
    <text evidence="1">The sequence shown here is derived from an EMBL/GenBank/DDBJ whole genome shotgun (WGS) entry which is preliminary data.</text>
</comment>
<name>A0ABT8WB05_9FLAO</name>
<dbReference type="EMBL" id="JAUOEK010000118">
    <property type="protein sequence ID" value="MDO5970238.1"/>
    <property type="molecule type" value="Genomic_DNA"/>
</dbReference>
<accession>A0ABT8WB05</accession>
<evidence type="ECO:0000313" key="1">
    <source>
        <dbReference type="EMBL" id="MDO5970238.1"/>
    </source>
</evidence>
<evidence type="ECO:0000313" key="2">
    <source>
        <dbReference type="Proteomes" id="UP001176883"/>
    </source>
</evidence>
<gene>
    <name evidence="1" type="ORF">Q4Q35_10505</name>
</gene>
<keyword evidence="2" id="KW-1185">Reference proteome</keyword>
<protein>
    <submittedName>
        <fullName evidence="1">Uncharacterized protein</fullName>
    </submittedName>
</protein>
<dbReference type="RefSeq" id="WP_303277929.1">
    <property type="nucleotide sequence ID" value="NZ_JAUOEK010000118.1"/>
</dbReference>